<accession>A0AAN5C8K9</accession>
<reference evidence="3" key="1">
    <citation type="submission" date="2022-10" db="EMBL/GenBank/DDBJ databases">
        <title>Genome assembly of Pristionchus species.</title>
        <authorList>
            <person name="Yoshida K."/>
            <person name="Sommer R.J."/>
        </authorList>
    </citation>
    <scope>NUCLEOTIDE SEQUENCE [LARGE SCALE GENOMIC DNA]</scope>
    <source>
        <strain evidence="3">RS5460</strain>
    </source>
</reference>
<dbReference type="Proteomes" id="UP001328107">
    <property type="component" value="Unassembled WGS sequence"/>
</dbReference>
<dbReference type="SUPFAM" id="SSF81383">
    <property type="entry name" value="F-box domain"/>
    <property type="match status" value="1"/>
</dbReference>
<evidence type="ECO:0000313" key="2">
    <source>
        <dbReference type="EMBL" id="GMR32376.1"/>
    </source>
</evidence>
<dbReference type="InterPro" id="IPR001810">
    <property type="entry name" value="F-box_dom"/>
</dbReference>
<evidence type="ECO:0000259" key="1">
    <source>
        <dbReference type="PROSITE" id="PS50181"/>
    </source>
</evidence>
<evidence type="ECO:0000313" key="3">
    <source>
        <dbReference type="Proteomes" id="UP001328107"/>
    </source>
</evidence>
<organism evidence="2 3">
    <name type="scientific">Pristionchus mayeri</name>
    <dbReference type="NCBI Taxonomy" id="1317129"/>
    <lineage>
        <taxon>Eukaryota</taxon>
        <taxon>Metazoa</taxon>
        <taxon>Ecdysozoa</taxon>
        <taxon>Nematoda</taxon>
        <taxon>Chromadorea</taxon>
        <taxon>Rhabditida</taxon>
        <taxon>Rhabditina</taxon>
        <taxon>Diplogasteromorpha</taxon>
        <taxon>Diplogasteroidea</taxon>
        <taxon>Neodiplogasteridae</taxon>
        <taxon>Pristionchus</taxon>
    </lineage>
</organism>
<dbReference type="InterPro" id="IPR036047">
    <property type="entry name" value="F-box-like_dom_sf"/>
</dbReference>
<protein>
    <recommendedName>
        <fullName evidence="1">F-box domain-containing protein</fullName>
    </recommendedName>
</protein>
<sequence length="260" mass="29741">MELESISPPVSLLPMDVMTAILSYLNTLDLERLRSTCTLMRDYVDASISSLPKKIEQCNFKIEGERCRMRFVIEGGCNDPKEVLPNGFTFSSFIRNGWTYEKDEDPKFHVNITRQVDDSLWDSISEGFSQALFDGFTLEMPLTMENVSGLSGALRSARFDEFRVAISRYEEAEIGKLLSSLIGSRQCANRSFPHLYYALIELRGEAFELAVDFILRLSHKVPSFEVETRTQSNGWEDLLTLDHLVLLQQSPCQYSLEFEM</sequence>
<dbReference type="EMBL" id="BTRK01000001">
    <property type="protein sequence ID" value="GMR32376.1"/>
    <property type="molecule type" value="Genomic_DNA"/>
</dbReference>
<gene>
    <name evidence="2" type="ORF">PMAYCL1PPCAC_02571</name>
</gene>
<feature type="domain" description="F-box" evidence="1">
    <location>
        <begin position="7"/>
        <end position="55"/>
    </location>
</feature>
<dbReference type="AlphaFoldDB" id="A0AAN5C8K9"/>
<keyword evidence="3" id="KW-1185">Reference proteome</keyword>
<name>A0AAN5C8K9_9BILA</name>
<dbReference type="CDD" id="cd09917">
    <property type="entry name" value="F-box_SF"/>
    <property type="match status" value="1"/>
</dbReference>
<comment type="caution">
    <text evidence="2">The sequence shown here is derived from an EMBL/GenBank/DDBJ whole genome shotgun (WGS) entry which is preliminary data.</text>
</comment>
<dbReference type="Pfam" id="PF00646">
    <property type="entry name" value="F-box"/>
    <property type="match status" value="1"/>
</dbReference>
<proteinExistence type="predicted"/>
<dbReference type="PROSITE" id="PS50181">
    <property type="entry name" value="FBOX"/>
    <property type="match status" value="1"/>
</dbReference>